<name>A0A0D0A8D0_9AGAM</name>
<dbReference type="Proteomes" id="UP000054485">
    <property type="component" value="Unassembled WGS sequence"/>
</dbReference>
<feature type="region of interest" description="Disordered" evidence="1">
    <location>
        <begin position="1"/>
        <end position="57"/>
    </location>
</feature>
<reference evidence="3" key="2">
    <citation type="submission" date="2015-01" db="EMBL/GenBank/DDBJ databases">
        <title>Evolutionary Origins and Diversification of the Mycorrhizal Mutualists.</title>
        <authorList>
            <consortium name="DOE Joint Genome Institute"/>
            <consortium name="Mycorrhizal Genomics Consortium"/>
            <person name="Kohler A."/>
            <person name="Kuo A."/>
            <person name="Nagy L.G."/>
            <person name="Floudas D."/>
            <person name="Copeland A."/>
            <person name="Barry K.W."/>
            <person name="Cichocki N."/>
            <person name="Veneault-Fourrey C."/>
            <person name="LaButti K."/>
            <person name="Lindquist E.A."/>
            <person name="Lipzen A."/>
            <person name="Lundell T."/>
            <person name="Morin E."/>
            <person name="Murat C."/>
            <person name="Riley R."/>
            <person name="Ohm R."/>
            <person name="Sun H."/>
            <person name="Tunlid A."/>
            <person name="Henrissat B."/>
            <person name="Grigoriev I.V."/>
            <person name="Hibbett D.S."/>
            <person name="Martin F."/>
        </authorList>
    </citation>
    <scope>NUCLEOTIDE SEQUENCE [LARGE SCALE GENOMIC DNA]</scope>
    <source>
        <strain evidence="3">UH-Slu-Lm8-n1</strain>
    </source>
</reference>
<dbReference type="InParanoid" id="A0A0D0A8D0"/>
<accession>A0A0D0A8D0</accession>
<sequence length="57" mass="6218">MSVNHPPALALSQLSGTSRNQRSPSYPVLKYKETERKRMNRATPSRGSPLSGMSMAG</sequence>
<reference evidence="2 3" key="1">
    <citation type="submission" date="2014-04" db="EMBL/GenBank/DDBJ databases">
        <authorList>
            <consortium name="DOE Joint Genome Institute"/>
            <person name="Kuo A."/>
            <person name="Ruytinx J."/>
            <person name="Rineau F."/>
            <person name="Colpaert J."/>
            <person name="Kohler A."/>
            <person name="Nagy L.G."/>
            <person name="Floudas D."/>
            <person name="Copeland A."/>
            <person name="Barry K.W."/>
            <person name="Cichocki N."/>
            <person name="Veneault-Fourrey C."/>
            <person name="LaButti K."/>
            <person name="Lindquist E.A."/>
            <person name="Lipzen A."/>
            <person name="Lundell T."/>
            <person name="Morin E."/>
            <person name="Murat C."/>
            <person name="Sun H."/>
            <person name="Tunlid A."/>
            <person name="Henrissat B."/>
            <person name="Grigoriev I.V."/>
            <person name="Hibbett D.S."/>
            <person name="Martin F."/>
            <person name="Nordberg H.P."/>
            <person name="Cantor M.N."/>
            <person name="Hua S.X."/>
        </authorList>
    </citation>
    <scope>NUCLEOTIDE SEQUENCE [LARGE SCALE GENOMIC DNA]</scope>
    <source>
        <strain evidence="2 3">UH-Slu-Lm8-n1</strain>
    </source>
</reference>
<gene>
    <name evidence="2" type="ORF">CY34DRAFT_809869</name>
</gene>
<organism evidence="2 3">
    <name type="scientific">Suillus luteus UH-Slu-Lm8-n1</name>
    <dbReference type="NCBI Taxonomy" id="930992"/>
    <lineage>
        <taxon>Eukaryota</taxon>
        <taxon>Fungi</taxon>
        <taxon>Dikarya</taxon>
        <taxon>Basidiomycota</taxon>
        <taxon>Agaricomycotina</taxon>
        <taxon>Agaricomycetes</taxon>
        <taxon>Agaricomycetidae</taxon>
        <taxon>Boletales</taxon>
        <taxon>Suillineae</taxon>
        <taxon>Suillaceae</taxon>
        <taxon>Suillus</taxon>
    </lineage>
</organism>
<protein>
    <submittedName>
        <fullName evidence="2">Uncharacterized protein</fullName>
    </submittedName>
</protein>
<proteinExistence type="predicted"/>
<dbReference type="HOGENOM" id="CLU_2998020_0_0_1"/>
<evidence type="ECO:0000256" key="1">
    <source>
        <dbReference type="SAM" id="MobiDB-lite"/>
    </source>
</evidence>
<dbReference type="AlphaFoldDB" id="A0A0D0A8D0"/>
<evidence type="ECO:0000313" key="3">
    <source>
        <dbReference type="Proteomes" id="UP000054485"/>
    </source>
</evidence>
<feature type="compositionally biased region" description="Polar residues" evidence="1">
    <location>
        <begin position="12"/>
        <end position="24"/>
    </location>
</feature>
<dbReference type="EMBL" id="KN835422">
    <property type="protein sequence ID" value="KIK37901.1"/>
    <property type="molecule type" value="Genomic_DNA"/>
</dbReference>
<evidence type="ECO:0000313" key="2">
    <source>
        <dbReference type="EMBL" id="KIK37901.1"/>
    </source>
</evidence>
<keyword evidence="3" id="KW-1185">Reference proteome</keyword>